<gene>
    <name evidence="2" type="ORF">CRG98_002172</name>
</gene>
<dbReference type="Proteomes" id="UP000233551">
    <property type="component" value="Unassembled WGS sequence"/>
</dbReference>
<keyword evidence="1" id="KW-1133">Transmembrane helix</keyword>
<evidence type="ECO:0000313" key="2">
    <source>
        <dbReference type="EMBL" id="PKI77399.1"/>
    </source>
</evidence>
<keyword evidence="1" id="KW-0472">Membrane</keyword>
<accession>A0A2I0L9N3</accession>
<evidence type="ECO:0000313" key="3">
    <source>
        <dbReference type="Proteomes" id="UP000233551"/>
    </source>
</evidence>
<dbReference type="EMBL" id="PGOL01000092">
    <property type="protein sequence ID" value="PKI77399.1"/>
    <property type="molecule type" value="Genomic_DNA"/>
</dbReference>
<name>A0A2I0L9N3_PUNGR</name>
<keyword evidence="3" id="KW-1185">Reference proteome</keyword>
<keyword evidence="1" id="KW-0812">Transmembrane</keyword>
<protein>
    <submittedName>
        <fullName evidence="2">Uncharacterized protein</fullName>
    </submittedName>
</protein>
<feature type="transmembrane region" description="Helical" evidence="1">
    <location>
        <begin position="20"/>
        <end position="36"/>
    </location>
</feature>
<comment type="caution">
    <text evidence="2">The sequence shown here is derived from an EMBL/GenBank/DDBJ whole genome shotgun (WGS) entry which is preliminary data.</text>
</comment>
<proteinExistence type="predicted"/>
<organism evidence="2 3">
    <name type="scientific">Punica granatum</name>
    <name type="common">Pomegranate</name>
    <dbReference type="NCBI Taxonomy" id="22663"/>
    <lineage>
        <taxon>Eukaryota</taxon>
        <taxon>Viridiplantae</taxon>
        <taxon>Streptophyta</taxon>
        <taxon>Embryophyta</taxon>
        <taxon>Tracheophyta</taxon>
        <taxon>Spermatophyta</taxon>
        <taxon>Magnoliopsida</taxon>
        <taxon>eudicotyledons</taxon>
        <taxon>Gunneridae</taxon>
        <taxon>Pentapetalae</taxon>
        <taxon>rosids</taxon>
        <taxon>malvids</taxon>
        <taxon>Myrtales</taxon>
        <taxon>Lythraceae</taxon>
        <taxon>Punica</taxon>
    </lineage>
</organism>
<dbReference type="AlphaFoldDB" id="A0A2I0L9N3"/>
<sequence>MPARTRKPVGHAPCMRRRVIWGIVTICVMLIAPRLSTMEGLDMGRDGHHQSSLTGIAEDYGTWGPAPDFGGGSVAPIPHFAVPFSGAFLQYQASPPGVTVSDSKA</sequence>
<reference evidence="2 3" key="1">
    <citation type="submission" date="2017-11" db="EMBL/GenBank/DDBJ databases">
        <title>De-novo sequencing of pomegranate (Punica granatum L.) genome.</title>
        <authorList>
            <person name="Akparov Z."/>
            <person name="Amiraslanov A."/>
            <person name="Hajiyeva S."/>
            <person name="Abbasov M."/>
            <person name="Kaur K."/>
            <person name="Hamwieh A."/>
            <person name="Solovyev V."/>
            <person name="Salamov A."/>
            <person name="Braich B."/>
            <person name="Kosarev P."/>
            <person name="Mahmoud A."/>
            <person name="Hajiyev E."/>
            <person name="Babayeva S."/>
            <person name="Izzatullayeva V."/>
            <person name="Mammadov A."/>
            <person name="Mammadov A."/>
            <person name="Sharifova S."/>
            <person name="Ojaghi J."/>
            <person name="Eynullazada K."/>
            <person name="Bayramov B."/>
            <person name="Abdulazimova A."/>
            <person name="Shahmuradov I."/>
        </authorList>
    </citation>
    <scope>NUCLEOTIDE SEQUENCE [LARGE SCALE GENOMIC DNA]</scope>
    <source>
        <strain evidence="3">cv. AG2017</strain>
        <tissue evidence="2">Leaf</tissue>
    </source>
</reference>
<evidence type="ECO:0000256" key="1">
    <source>
        <dbReference type="SAM" id="Phobius"/>
    </source>
</evidence>